<dbReference type="Proteomes" id="UP001620397">
    <property type="component" value="Unassembled WGS sequence"/>
</dbReference>
<keyword evidence="10" id="KW-1185">Reference proteome</keyword>
<dbReference type="PANTHER" id="PTHR30349">
    <property type="entry name" value="PHAGE INTEGRASE-RELATED"/>
    <property type="match status" value="1"/>
</dbReference>
<dbReference type="Gene3D" id="1.10.150.130">
    <property type="match status" value="1"/>
</dbReference>
<dbReference type="Gene3D" id="1.10.443.10">
    <property type="entry name" value="Intergrase catalytic core"/>
    <property type="match status" value="1"/>
</dbReference>
<dbReference type="PROSITE" id="PS51900">
    <property type="entry name" value="CB"/>
    <property type="match status" value="1"/>
</dbReference>
<dbReference type="InterPro" id="IPR010998">
    <property type="entry name" value="Integrase_recombinase_N"/>
</dbReference>
<organism evidence="9 10">
    <name type="scientific">Dyella agri</name>
    <dbReference type="NCBI Taxonomy" id="1926869"/>
    <lineage>
        <taxon>Bacteria</taxon>
        <taxon>Pseudomonadati</taxon>
        <taxon>Pseudomonadota</taxon>
        <taxon>Gammaproteobacteria</taxon>
        <taxon>Lysobacterales</taxon>
        <taxon>Rhodanobacteraceae</taxon>
        <taxon>Dyella</taxon>
    </lineage>
</organism>
<dbReference type="PANTHER" id="PTHR30349:SF81">
    <property type="entry name" value="TYROSINE RECOMBINASE XERC"/>
    <property type="match status" value="1"/>
</dbReference>
<dbReference type="PROSITE" id="PS51898">
    <property type="entry name" value="TYR_RECOMBINASE"/>
    <property type="match status" value="1"/>
</dbReference>
<dbReference type="InterPro" id="IPR002104">
    <property type="entry name" value="Integrase_catalytic"/>
</dbReference>
<protein>
    <submittedName>
        <fullName evidence="9">Site-specific integrase</fullName>
    </submittedName>
</protein>
<comment type="caution">
    <text evidence="9">The sequence shown here is derived from an EMBL/GenBank/DDBJ whole genome shotgun (WGS) entry which is preliminary data.</text>
</comment>
<dbReference type="SUPFAM" id="SSF47823">
    <property type="entry name" value="lambda integrase-like, N-terminal domain"/>
    <property type="match status" value="1"/>
</dbReference>
<evidence type="ECO:0000313" key="9">
    <source>
        <dbReference type="EMBL" id="MFK2932714.1"/>
    </source>
</evidence>
<dbReference type="InterPro" id="IPR044068">
    <property type="entry name" value="CB"/>
</dbReference>
<evidence type="ECO:0000313" key="10">
    <source>
        <dbReference type="Proteomes" id="UP001620397"/>
    </source>
</evidence>
<dbReference type="InterPro" id="IPR050090">
    <property type="entry name" value="Tyrosine_recombinase_XerCD"/>
</dbReference>
<name>A0ABW8KPY8_9GAMM</name>
<reference evidence="9 10" key="1">
    <citation type="submission" date="2020-10" db="EMBL/GenBank/DDBJ databases">
        <title>Phylogeny of dyella-like bacteria.</title>
        <authorList>
            <person name="Fu J."/>
        </authorList>
    </citation>
    <scope>NUCLEOTIDE SEQUENCE [LARGE SCALE GENOMIC DNA]</scope>
    <source>
        <strain evidence="9 10">DKC-1</strain>
    </source>
</reference>
<dbReference type="CDD" id="cd00799">
    <property type="entry name" value="INT_Cre_C"/>
    <property type="match status" value="1"/>
</dbReference>
<evidence type="ECO:0000256" key="3">
    <source>
        <dbReference type="ARBA" id="ARBA00023125"/>
    </source>
</evidence>
<evidence type="ECO:0000256" key="2">
    <source>
        <dbReference type="ARBA" id="ARBA00022908"/>
    </source>
</evidence>
<dbReference type="SUPFAM" id="SSF56349">
    <property type="entry name" value="DNA breaking-rejoining enzymes"/>
    <property type="match status" value="1"/>
</dbReference>
<keyword evidence="2" id="KW-0229">DNA integration</keyword>
<keyword evidence="3 5" id="KW-0238">DNA-binding</keyword>
<dbReference type="InterPro" id="IPR013762">
    <property type="entry name" value="Integrase-like_cat_sf"/>
</dbReference>
<evidence type="ECO:0000259" key="8">
    <source>
        <dbReference type="PROSITE" id="PS51900"/>
    </source>
</evidence>
<feature type="domain" description="Tyr recombinase" evidence="7">
    <location>
        <begin position="162"/>
        <end position="356"/>
    </location>
</feature>
<dbReference type="InterPro" id="IPR011010">
    <property type="entry name" value="DNA_brk_join_enz"/>
</dbReference>
<evidence type="ECO:0000256" key="5">
    <source>
        <dbReference type="PROSITE-ProRule" id="PRU01248"/>
    </source>
</evidence>
<gene>
    <name evidence="9" type="ORF">ISP14_18205</name>
</gene>
<feature type="region of interest" description="Disordered" evidence="6">
    <location>
        <begin position="364"/>
        <end position="385"/>
    </location>
</feature>
<sequence>MKKYGDLRIPILPPLCAPEQLAEEAAAAVREILAEAASANTARSYASALRYCAAWYQGRYGQPFTLPLPETAVIQFIVDHLARNRASALVWELPPALDAALVEAGLKQRPGPLKLSTVSHRLAVLSKAHQWRRVANPCEQPTVRHLIARARRAAVKRGERPAKKTAITQAELARMLATCEDTLTGLRDRALLLFAFASGGRRRSEVANAELSDLRRVGERAFVYHLGHSKTQQAGPSATSTPDKPLLGPAAEALADWLAATQLTEGPIFRRLWRHRVGDRLSPASVAMIVQRRARLAGLEGNFGGHSLRSGFVTEGARQGIALPALMAMTEHRSVGSVVGYFQAGGVTDNPAARLLGDAILVSSPPRPEDMPCEQVADASADPST</sequence>
<keyword evidence="4" id="KW-0233">DNA recombination</keyword>
<accession>A0ABW8KPY8</accession>
<feature type="domain" description="Core-binding (CB)" evidence="8">
    <location>
        <begin position="20"/>
        <end position="133"/>
    </location>
</feature>
<dbReference type="Pfam" id="PF00589">
    <property type="entry name" value="Phage_integrase"/>
    <property type="match status" value="1"/>
</dbReference>
<evidence type="ECO:0000256" key="4">
    <source>
        <dbReference type="ARBA" id="ARBA00023172"/>
    </source>
</evidence>
<evidence type="ECO:0000256" key="1">
    <source>
        <dbReference type="ARBA" id="ARBA00022829"/>
    </source>
</evidence>
<dbReference type="RefSeq" id="WP_404542685.1">
    <property type="nucleotide sequence ID" value="NZ_JADIKL010000016.1"/>
</dbReference>
<dbReference type="EMBL" id="JADIKL010000016">
    <property type="protein sequence ID" value="MFK2932714.1"/>
    <property type="molecule type" value="Genomic_DNA"/>
</dbReference>
<keyword evidence="1" id="KW-0159">Chromosome partition</keyword>
<evidence type="ECO:0000259" key="7">
    <source>
        <dbReference type="PROSITE" id="PS51898"/>
    </source>
</evidence>
<evidence type="ECO:0000256" key="6">
    <source>
        <dbReference type="SAM" id="MobiDB-lite"/>
    </source>
</evidence>
<proteinExistence type="predicted"/>